<sequence length="153" mass="17212">MKMGSMTLTSLVNLVTRAVATPQITPITVPPRATTQKFRKPDKTSTYRMLFRPISEYDSNRTCPDLFQFVVGVGPRSRSIAYTKTNANNDGGTLVTITENKGSHVQLVPRPAREELLIGIGSNFQTQSTMKEKRPRTLFPNQDHHQTPKRLLQ</sequence>
<keyword evidence="4" id="KW-1185">Reference proteome</keyword>
<feature type="signal peptide" evidence="2">
    <location>
        <begin position="1"/>
        <end position="20"/>
    </location>
</feature>
<evidence type="ECO:0000256" key="1">
    <source>
        <dbReference type="SAM" id="MobiDB-lite"/>
    </source>
</evidence>
<evidence type="ECO:0000313" key="3">
    <source>
        <dbReference type="EMBL" id="CAH1977937.1"/>
    </source>
</evidence>
<evidence type="ECO:0000313" key="4">
    <source>
        <dbReference type="Proteomes" id="UP001152888"/>
    </source>
</evidence>
<protein>
    <submittedName>
        <fullName evidence="3">Uncharacterized protein</fullName>
    </submittedName>
</protein>
<dbReference type="Proteomes" id="UP001152888">
    <property type="component" value="Unassembled WGS sequence"/>
</dbReference>
<accession>A0A9P0KNX7</accession>
<keyword evidence="2" id="KW-0732">Signal</keyword>
<feature type="chain" id="PRO_5040297237" evidence="2">
    <location>
        <begin position="21"/>
        <end position="153"/>
    </location>
</feature>
<proteinExistence type="predicted"/>
<feature type="region of interest" description="Disordered" evidence="1">
    <location>
        <begin position="126"/>
        <end position="153"/>
    </location>
</feature>
<dbReference type="EMBL" id="CAKOFQ010006867">
    <property type="protein sequence ID" value="CAH1977937.1"/>
    <property type="molecule type" value="Genomic_DNA"/>
</dbReference>
<gene>
    <name evidence="3" type="ORF">ACAOBT_LOCUS12969</name>
</gene>
<comment type="caution">
    <text evidence="3">The sequence shown here is derived from an EMBL/GenBank/DDBJ whole genome shotgun (WGS) entry which is preliminary data.</text>
</comment>
<organism evidence="3 4">
    <name type="scientific">Acanthoscelides obtectus</name>
    <name type="common">Bean weevil</name>
    <name type="synonym">Bruchus obtectus</name>
    <dbReference type="NCBI Taxonomy" id="200917"/>
    <lineage>
        <taxon>Eukaryota</taxon>
        <taxon>Metazoa</taxon>
        <taxon>Ecdysozoa</taxon>
        <taxon>Arthropoda</taxon>
        <taxon>Hexapoda</taxon>
        <taxon>Insecta</taxon>
        <taxon>Pterygota</taxon>
        <taxon>Neoptera</taxon>
        <taxon>Endopterygota</taxon>
        <taxon>Coleoptera</taxon>
        <taxon>Polyphaga</taxon>
        <taxon>Cucujiformia</taxon>
        <taxon>Chrysomeloidea</taxon>
        <taxon>Chrysomelidae</taxon>
        <taxon>Bruchinae</taxon>
        <taxon>Bruchini</taxon>
        <taxon>Acanthoscelides</taxon>
    </lineage>
</organism>
<evidence type="ECO:0000256" key="2">
    <source>
        <dbReference type="SAM" id="SignalP"/>
    </source>
</evidence>
<reference evidence="3" key="1">
    <citation type="submission" date="2022-03" db="EMBL/GenBank/DDBJ databases">
        <authorList>
            <person name="Sayadi A."/>
        </authorList>
    </citation>
    <scope>NUCLEOTIDE SEQUENCE</scope>
</reference>
<dbReference type="AlphaFoldDB" id="A0A9P0KNX7"/>
<name>A0A9P0KNX7_ACAOB</name>